<evidence type="ECO:0000256" key="5">
    <source>
        <dbReference type="ARBA" id="ARBA00022801"/>
    </source>
</evidence>
<evidence type="ECO:0000313" key="13">
    <source>
        <dbReference type="Proteomes" id="UP001479436"/>
    </source>
</evidence>
<comment type="similarity">
    <text evidence="2">Belongs to the TRAFAC class translation factor GTPase superfamily. Classic translation factor GTPase family. EF-Tu/EF-1A subfamily.</text>
</comment>
<sequence>MSRHRNVRNLDIHAVLDEDDYDSYEEYEEYGNEEDEQEELDKAVDRVREILGDDSIPRKDIEESLWHYYLDVDKTVTWFLDSAEKEKKKQQEAKEKAIAQKAKLQEQESKKINKSKEIEEIVEVEEDVNEHLRFDLDALNFKGNVPDAPVPTVRYKVKSEGETKAPVKPVKLASRINVEEEFRKREADKVGLNLVVIGHVDAGKSTLMGHLLYLLGEVNDRTMKKFERESQKIGKSSFAYAWVLDATDEERSRGVTMDVAITKFESPNRKFTLLDAPGHRDFVPNMISGAAQADVAILVVDASTGEFESGFIADGQTKEHALLVRSLGVQQLVIAVNKLDNVYWSQARFEEIKEQLVVFLTQAGFRKQNISFIPVSGLTGENMIKLSEDNHELRSWYSGPTLLEKIDSFEPPARPLDKPFRLPVSDFFKGGVGSTSGVTVSGRIEGGTIQIGEQVGIAPIGEYAIVKAIESNEESVKWAAAGDTVMITLTNIDLLQLSIGSVLCSPTSMIPVASTFKAQIVVFDIAVPITIGYPVILHHQSLNEPAVITNLIELLDKSTGEIAKKKPRCLTKSTTATVEIKTQRPLCLETYKEFKDLGRVMLRKGGDTIAAGIIVEIYPEDQS</sequence>
<keyword evidence="3" id="KW-0963">Cytoplasm</keyword>
<dbReference type="InterPro" id="IPR009000">
    <property type="entry name" value="Transl_B-barrel_sf"/>
</dbReference>
<evidence type="ECO:0000256" key="3">
    <source>
        <dbReference type="ARBA" id="ARBA00022490"/>
    </source>
</evidence>
<gene>
    <name evidence="12" type="ORF">K7432_005217</name>
</gene>
<keyword evidence="10" id="KW-0175">Coiled coil</keyword>
<evidence type="ECO:0000256" key="8">
    <source>
        <dbReference type="ARBA" id="ARBA00023134"/>
    </source>
</evidence>
<protein>
    <recommendedName>
        <fullName evidence="11">Tr-type G domain-containing protein</fullName>
    </recommendedName>
</protein>
<dbReference type="PROSITE" id="PS51722">
    <property type="entry name" value="G_TR_2"/>
    <property type="match status" value="1"/>
</dbReference>
<dbReference type="SUPFAM" id="SSF50465">
    <property type="entry name" value="EF-Tu/eEF-1alpha/eIF2-gamma C-terminal domain"/>
    <property type="match status" value="1"/>
</dbReference>
<dbReference type="InterPro" id="IPR050100">
    <property type="entry name" value="TRAFAC_GTPase_members"/>
</dbReference>
<dbReference type="InterPro" id="IPR054696">
    <property type="entry name" value="GTP-eEF1A_C"/>
</dbReference>
<proteinExistence type="inferred from homology"/>
<dbReference type="InterPro" id="IPR009001">
    <property type="entry name" value="Transl_elong_EF1A/Init_IF2_C"/>
</dbReference>
<keyword evidence="4" id="KW-0547">Nucleotide-binding</keyword>
<comment type="subcellular location">
    <subcellularLocation>
        <location evidence="1">Cytoplasm</location>
    </subcellularLocation>
</comment>
<dbReference type="Proteomes" id="UP001479436">
    <property type="component" value="Unassembled WGS sequence"/>
</dbReference>
<comment type="catalytic activity">
    <reaction evidence="9">
        <text>GTP + H2O = GDP + phosphate + H(+)</text>
        <dbReference type="Rhea" id="RHEA:19669"/>
        <dbReference type="ChEBI" id="CHEBI:15377"/>
        <dbReference type="ChEBI" id="CHEBI:15378"/>
        <dbReference type="ChEBI" id="CHEBI:37565"/>
        <dbReference type="ChEBI" id="CHEBI:43474"/>
        <dbReference type="ChEBI" id="CHEBI:58189"/>
    </reaction>
    <physiologicalReaction direction="left-to-right" evidence="9">
        <dbReference type="Rhea" id="RHEA:19670"/>
    </physiologicalReaction>
</comment>
<keyword evidence="8" id="KW-0342">GTP-binding</keyword>
<dbReference type="InterPro" id="IPR004161">
    <property type="entry name" value="EFTu-like_2"/>
</dbReference>
<dbReference type="PRINTS" id="PR00315">
    <property type="entry name" value="ELONGATNFCT"/>
</dbReference>
<evidence type="ECO:0000259" key="11">
    <source>
        <dbReference type="PROSITE" id="PS51722"/>
    </source>
</evidence>
<evidence type="ECO:0000256" key="6">
    <source>
        <dbReference type="ARBA" id="ARBA00022845"/>
    </source>
</evidence>
<name>A0ABR2WX10_9FUNG</name>
<accession>A0ABR2WX10</accession>
<comment type="caution">
    <text evidence="12">The sequence shown here is derived from an EMBL/GenBank/DDBJ whole genome shotgun (WGS) entry which is preliminary data.</text>
</comment>
<evidence type="ECO:0000313" key="12">
    <source>
        <dbReference type="EMBL" id="KAK9766011.1"/>
    </source>
</evidence>
<organism evidence="12 13">
    <name type="scientific">Basidiobolus ranarum</name>
    <dbReference type="NCBI Taxonomy" id="34480"/>
    <lineage>
        <taxon>Eukaryota</taxon>
        <taxon>Fungi</taxon>
        <taxon>Fungi incertae sedis</taxon>
        <taxon>Zoopagomycota</taxon>
        <taxon>Entomophthoromycotina</taxon>
        <taxon>Basidiobolomycetes</taxon>
        <taxon>Basidiobolales</taxon>
        <taxon>Basidiobolaceae</taxon>
        <taxon>Basidiobolus</taxon>
    </lineage>
</organism>
<dbReference type="Pfam" id="PF00009">
    <property type="entry name" value="GTP_EFTU"/>
    <property type="match status" value="1"/>
</dbReference>
<dbReference type="Gene3D" id="2.40.30.10">
    <property type="entry name" value="Translation factors"/>
    <property type="match status" value="2"/>
</dbReference>
<evidence type="ECO:0000256" key="4">
    <source>
        <dbReference type="ARBA" id="ARBA00022741"/>
    </source>
</evidence>
<feature type="coiled-coil region" evidence="10">
    <location>
        <begin position="80"/>
        <end position="110"/>
    </location>
</feature>
<keyword evidence="6" id="KW-0810">Translation regulation</keyword>
<dbReference type="PANTHER" id="PTHR23115">
    <property type="entry name" value="TRANSLATION FACTOR"/>
    <property type="match status" value="1"/>
</dbReference>
<dbReference type="InterPro" id="IPR027417">
    <property type="entry name" value="P-loop_NTPase"/>
</dbReference>
<dbReference type="SUPFAM" id="SSF50447">
    <property type="entry name" value="Translation proteins"/>
    <property type="match status" value="1"/>
</dbReference>
<dbReference type="InterPro" id="IPR000795">
    <property type="entry name" value="T_Tr_GTP-bd_dom"/>
</dbReference>
<evidence type="ECO:0000256" key="10">
    <source>
        <dbReference type="SAM" id="Coils"/>
    </source>
</evidence>
<dbReference type="EMBL" id="JASJQH010000200">
    <property type="protein sequence ID" value="KAK9766011.1"/>
    <property type="molecule type" value="Genomic_DNA"/>
</dbReference>
<dbReference type="Pfam" id="PF08938">
    <property type="entry name" value="HBS1_N"/>
    <property type="match status" value="1"/>
</dbReference>
<dbReference type="Pfam" id="PF03144">
    <property type="entry name" value="GTP_EFTU_D2"/>
    <property type="match status" value="1"/>
</dbReference>
<evidence type="ECO:0000256" key="7">
    <source>
        <dbReference type="ARBA" id="ARBA00022917"/>
    </source>
</evidence>
<reference evidence="12 13" key="1">
    <citation type="submission" date="2023-04" db="EMBL/GenBank/DDBJ databases">
        <title>Genome of Basidiobolus ranarum AG-B5.</title>
        <authorList>
            <person name="Stajich J.E."/>
            <person name="Carter-House D."/>
            <person name="Gryganskyi A."/>
        </authorList>
    </citation>
    <scope>NUCLEOTIDE SEQUENCE [LARGE SCALE GENOMIC DNA]</scope>
    <source>
        <strain evidence="12 13">AG-B5</strain>
    </source>
</reference>
<dbReference type="SUPFAM" id="SSF52540">
    <property type="entry name" value="P-loop containing nucleoside triphosphate hydrolases"/>
    <property type="match status" value="1"/>
</dbReference>
<dbReference type="CDD" id="cd04093">
    <property type="entry name" value="HBS1_C_III"/>
    <property type="match status" value="1"/>
</dbReference>
<dbReference type="CDD" id="cd01883">
    <property type="entry name" value="EF1_alpha"/>
    <property type="match status" value="1"/>
</dbReference>
<evidence type="ECO:0000256" key="1">
    <source>
        <dbReference type="ARBA" id="ARBA00004496"/>
    </source>
</evidence>
<keyword evidence="5" id="KW-0378">Hydrolase</keyword>
<evidence type="ECO:0000256" key="2">
    <source>
        <dbReference type="ARBA" id="ARBA00007249"/>
    </source>
</evidence>
<dbReference type="InterPro" id="IPR015033">
    <property type="entry name" value="HBS1-like_N"/>
</dbReference>
<keyword evidence="13" id="KW-1185">Reference proteome</keyword>
<dbReference type="Pfam" id="PF22594">
    <property type="entry name" value="GTP-eEF1A_C"/>
    <property type="match status" value="1"/>
</dbReference>
<feature type="domain" description="Tr-type G" evidence="11">
    <location>
        <begin position="189"/>
        <end position="416"/>
    </location>
</feature>
<dbReference type="Gene3D" id="3.40.50.300">
    <property type="entry name" value="P-loop containing nucleotide triphosphate hydrolases"/>
    <property type="match status" value="1"/>
</dbReference>
<keyword evidence="7" id="KW-0648">Protein biosynthesis</keyword>
<dbReference type="CDD" id="cd16267">
    <property type="entry name" value="HBS1-like_II"/>
    <property type="match status" value="1"/>
</dbReference>
<evidence type="ECO:0000256" key="9">
    <source>
        <dbReference type="ARBA" id="ARBA00049117"/>
    </source>
</evidence>